<dbReference type="STRING" id="1909395.BKM31_25725"/>
<feature type="domain" description="PucR C-terminal helix-turn-helix" evidence="2">
    <location>
        <begin position="335"/>
        <end position="384"/>
    </location>
</feature>
<dbReference type="Pfam" id="PF17853">
    <property type="entry name" value="GGDEF_2"/>
    <property type="match status" value="1"/>
</dbReference>
<dbReference type="Proteomes" id="UP000190797">
    <property type="component" value="Chromosome"/>
</dbReference>
<name>A0A1V0A2J8_9ACTN</name>
<dbReference type="InterPro" id="IPR025736">
    <property type="entry name" value="PucR_C-HTH_dom"/>
</dbReference>
<reference evidence="5" key="1">
    <citation type="journal article" date="2017" name="Med. Chem. Commun.">
        <title>Nonomuraea sp. ATCC 55076 harbours the largest actinomycete chromosome to date and the kistamicin biosynthetic gene cluster.</title>
        <authorList>
            <person name="Nazari B."/>
            <person name="Forneris C.C."/>
            <person name="Gibson M.I."/>
            <person name="Moon K."/>
            <person name="Schramma K.R."/>
            <person name="Seyedsayamdost M.R."/>
        </authorList>
    </citation>
    <scope>NUCLEOTIDE SEQUENCE [LARGE SCALE GENOMIC DNA]</scope>
    <source>
        <strain evidence="5">ATCC 55076</strain>
    </source>
</reference>
<organism evidence="4 5">
    <name type="scientific">[Actinomadura] parvosata subsp. kistnae</name>
    <dbReference type="NCBI Taxonomy" id="1909395"/>
    <lineage>
        <taxon>Bacteria</taxon>
        <taxon>Bacillati</taxon>
        <taxon>Actinomycetota</taxon>
        <taxon>Actinomycetes</taxon>
        <taxon>Streptosporangiales</taxon>
        <taxon>Streptosporangiaceae</taxon>
        <taxon>Nonomuraea</taxon>
    </lineage>
</organism>
<dbReference type="Gene3D" id="1.10.10.2840">
    <property type="entry name" value="PucR C-terminal helix-turn-helix domain"/>
    <property type="match status" value="1"/>
</dbReference>
<dbReference type="PANTHER" id="PTHR33744">
    <property type="entry name" value="CARBOHYDRATE DIACID REGULATOR"/>
    <property type="match status" value="1"/>
</dbReference>
<dbReference type="InterPro" id="IPR042070">
    <property type="entry name" value="PucR_C-HTH_sf"/>
</dbReference>
<dbReference type="AlphaFoldDB" id="A0A1V0A2J8"/>
<dbReference type="InterPro" id="IPR041522">
    <property type="entry name" value="CdaR_GGDEF"/>
</dbReference>
<feature type="domain" description="CdaR GGDEF-like" evidence="3">
    <location>
        <begin position="163"/>
        <end position="282"/>
    </location>
</feature>
<evidence type="ECO:0000313" key="5">
    <source>
        <dbReference type="Proteomes" id="UP000190797"/>
    </source>
</evidence>
<gene>
    <name evidence="4" type="ORF">BKM31_25725</name>
</gene>
<protein>
    <recommendedName>
        <fullName evidence="6">PucR C-terminal helix-turn-helix domain-containing protein</fullName>
    </recommendedName>
</protein>
<evidence type="ECO:0008006" key="6">
    <source>
        <dbReference type="Google" id="ProtNLM"/>
    </source>
</evidence>
<dbReference type="InterPro" id="IPR051448">
    <property type="entry name" value="CdaR-like_regulators"/>
</dbReference>
<sequence>MGSLFSLWHQKAESNARRAVDTYAARIPEYARIADDRGIRSELLDFMIFLRRRVAELSAQDDPFTSDDLGVMAEMGRLRGAGGLTLPAHRHALTLHTSLTLREISELSGPHDLEEIRRLIGWVTTRGEAGQQVYTQAFMDARDAVLPVGLRLGQLAEALLGNDPAAADHAAGLRLPLHDGYLVTVVRIGDRQPVLPDEAQAEIVRELLTAGQVPMRFTGPGEFVALIPQPDVNGAGVGAKARARAVALTRRLGELTGLQCAAGVAAGRRGRLAEAFDQARQISRVAPVRAVTDGAVTDAVHQLADVFVEFGVAGTPPIDEWLSTIAERLANGPDLVVTLDAYYRNDLHRVRTAAALHIHPRTLDYRLQRARRATGLDPSSVRGIRVLSAVVTRALSGVWLD</sequence>
<proteinExistence type="inferred from homology"/>
<evidence type="ECO:0000259" key="3">
    <source>
        <dbReference type="Pfam" id="PF17853"/>
    </source>
</evidence>
<dbReference type="Pfam" id="PF13556">
    <property type="entry name" value="HTH_30"/>
    <property type="match status" value="1"/>
</dbReference>
<dbReference type="EMBL" id="CP017717">
    <property type="protein sequence ID" value="AQZ64407.1"/>
    <property type="molecule type" value="Genomic_DNA"/>
</dbReference>
<dbReference type="OrthoDB" id="4571023at2"/>
<dbReference type="KEGG" id="noa:BKM31_25725"/>
<evidence type="ECO:0000256" key="1">
    <source>
        <dbReference type="ARBA" id="ARBA00006754"/>
    </source>
</evidence>
<accession>A0A1V0A2J8</accession>
<comment type="similarity">
    <text evidence="1">Belongs to the CdaR family.</text>
</comment>
<evidence type="ECO:0000259" key="2">
    <source>
        <dbReference type="Pfam" id="PF13556"/>
    </source>
</evidence>
<evidence type="ECO:0000313" key="4">
    <source>
        <dbReference type="EMBL" id="AQZ64407.1"/>
    </source>
</evidence>
<keyword evidence="5" id="KW-1185">Reference proteome</keyword>